<accession>A0A0T6BME9</accession>
<dbReference type="GeneID" id="92853230"/>
<sequence length="73" mass="8517">MIKAYTVGHRIPEEIKACISEWNYWNWIVTANTPKKNKDAKEIINKIEPDVDKVAVFKNGDIDVYVSYMFPVK</sequence>
<proteinExistence type="predicted"/>
<name>A0A0T6BME9_9BACI</name>
<evidence type="ECO:0000313" key="2">
    <source>
        <dbReference type="EMBL" id="MEC0483412.1"/>
    </source>
</evidence>
<dbReference type="EMBL" id="JARRTL010000004">
    <property type="protein sequence ID" value="MEC0483412.1"/>
    <property type="molecule type" value="Genomic_DNA"/>
</dbReference>
<reference evidence="1" key="2">
    <citation type="submission" date="2015-10" db="EMBL/GenBank/DDBJ databases">
        <authorList>
            <person name="Gilbert D.G."/>
        </authorList>
    </citation>
    <scope>NUCLEOTIDE SEQUENCE</scope>
    <source>
        <strain evidence="1">GO-13</strain>
    </source>
</reference>
<dbReference type="Proteomes" id="UP000036168">
    <property type="component" value="Unassembled WGS sequence"/>
</dbReference>
<evidence type="ECO:0000313" key="3">
    <source>
        <dbReference type="Proteomes" id="UP000036168"/>
    </source>
</evidence>
<reference evidence="1 3" key="1">
    <citation type="journal article" date="2015" name="Int. J. Syst. Evol. Microbiol.">
        <title>Bacillus glycinifermentans sp. nov., isolated from fermented soybean paste.</title>
        <authorList>
            <person name="Kim S.J."/>
            <person name="Dunlap C.A."/>
            <person name="Kwon S.W."/>
            <person name="Rooney A.P."/>
        </authorList>
    </citation>
    <scope>NUCLEOTIDE SEQUENCE [LARGE SCALE GENOMIC DNA]</scope>
    <source>
        <strain evidence="1 3">GO-13</strain>
    </source>
</reference>
<dbReference type="AlphaFoldDB" id="A0A0T6BME9"/>
<organism evidence="1 3">
    <name type="scientific">Bacillus glycinifermentans</name>
    <dbReference type="NCBI Taxonomy" id="1664069"/>
    <lineage>
        <taxon>Bacteria</taxon>
        <taxon>Bacillati</taxon>
        <taxon>Bacillota</taxon>
        <taxon>Bacilli</taxon>
        <taxon>Bacillales</taxon>
        <taxon>Bacillaceae</taxon>
        <taxon>Bacillus</taxon>
    </lineage>
</organism>
<keyword evidence="4" id="KW-1185">Reference proteome</keyword>
<dbReference type="Proteomes" id="UP001341297">
    <property type="component" value="Unassembled WGS sequence"/>
</dbReference>
<gene>
    <name evidence="1" type="ORF">AB447_222310</name>
    <name evidence="2" type="ORF">P8828_00870</name>
</gene>
<comment type="caution">
    <text evidence="1">The sequence shown here is derived from an EMBL/GenBank/DDBJ whole genome shotgun (WGS) entry which is preliminary data.</text>
</comment>
<reference evidence="2 4" key="3">
    <citation type="submission" date="2023-03" db="EMBL/GenBank/DDBJ databases">
        <title>Agriculturally important microbes genome sequencing.</title>
        <authorList>
            <person name="Dunlap C."/>
        </authorList>
    </citation>
    <scope>NUCLEOTIDE SEQUENCE [LARGE SCALE GENOMIC DNA]</scope>
    <source>
        <strain evidence="2 4">CBP-3203</strain>
    </source>
</reference>
<dbReference type="OrthoDB" id="2889650at2"/>
<dbReference type="STRING" id="1664069.BGLY_1990"/>
<dbReference type="EMBL" id="LECW02000030">
    <property type="protein sequence ID" value="KRT92716.1"/>
    <property type="molecule type" value="Genomic_DNA"/>
</dbReference>
<evidence type="ECO:0000313" key="1">
    <source>
        <dbReference type="EMBL" id="KRT92716.1"/>
    </source>
</evidence>
<evidence type="ECO:0000313" key="4">
    <source>
        <dbReference type="Proteomes" id="UP001341297"/>
    </source>
</evidence>
<protein>
    <submittedName>
        <fullName evidence="1">Uncharacterized protein</fullName>
    </submittedName>
</protein>
<dbReference type="RefSeq" id="WP_006640579.1">
    <property type="nucleotide sequence ID" value="NZ_CP023481.1"/>
</dbReference>